<dbReference type="eggNOG" id="COG3694">
    <property type="taxonomic scope" value="Bacteria"/>
</dbReference>
<dbReference type="Pfam" id="PF06182">
    <property type="entry name" value="ABC2_membrane_6"/>
    <property type="match status" value="1"/>
</dbReference>
<gene>
    <name evidence="2" type="ORF">CSEC_0319</name>
</gene>
<dbReference type="EMBL" id="CCEJ010000001">
    <property type="protein sequence ID" value="CDR33158.1"/>
    <property type="molecule type" value="Genomic_DNA"/>
</dbReference>
<dbReference type="STRING" id="1437425.CSEC_0319"/>
<keyword evidence="1" id="KW-0812">Transmembrane</keyword>
<evidence type="ECO:0000313" key="3">
    <source>
        <dbReference type="Proteomes" id="UP000031552"/>
    </source>
</evidence>
<feature type="transmembrane region" description="Helical" evidence="1">
    <location>
        <begin position="35"/>
        <end position="54"/>
    </location>
</feature>
<dbReference type="OrthoDB" id="9788195at2"/>
<feature type="transmembrane region" description="Helical" evidence="1">
    <location>
        <begin position="185"/>
        <end position="205"/>
    </location>
</feature>
<evidence type="ECO:0000313" key="2">
    <source>
        <dbReference type="EMBL" id="CDR33158.1"/>
    </source>
</evidence>
<dbReference type="PANTHER" id="PTHR36833:SF1">
    <property type="entry name" value="INTEGRAL MEMBRANE TRANSPORT PROTEIN"/>
    <property type="match status" value="1"/>
</dbReference>
<feature type="transmembrane region" description="Helical" evidence="1">
    <location>
        <begin position="128"/>
        <end position="153"/>
    </location>
</feature>
<reference evidence="2" key="1">
    <citation type="submission" date="2013-12" db="EMBL/GenBank/DDBJ databases">
        <authorList>
            <person name="Linke B."/>
        </authorList>
    </citation>
    <scope>NUCLEOTIDE SEQUENCE [LARGE SCALE GENOMIC DNA]</scope>
    <source>
        <strain evidence="2">CRIB-18</strain>
    </source>
</reference>
<proteinExistence type="predicted"/>
<protein>
    <submittedName>
        <fullName evidence="2">ABC-type transporter, permease subunit</fullName>
    </submittedName>
</protein>
<keyword evidence="3" id="KW-1185">Reference proteome</keyword>
<dbReference type="Proteomes" id="UP000031552">
    <property type="component" value="Unassembled WGS sequence"/>
</dbReference>
<feature type="transmembrane region" description="Helical" evidence="1">
    <location>
        <begin position="211"/>
        <end position="233"/>
    </location>
</feature>
<accession>A0A090D0Q7</accession>
<name>A0A090D0Q7_9BACT</name>
<comment type="caution">
    <text evidence="2">The sequence shown here is derived from an EMBL/GenBank/DDBJ whole genome shotgun (WGS) entry which is preliminary data.</text>
</comment>
<dbReference type="AlphaFoldDB" id="A0A090D0Q7"/>
<organism evidence="2 3">
    <name type="scientific">Candidatus Criblamydia sequanensis CRIB-18</name>
    <dbReference type="NCBI Taxonomy" id="1437425"/>
    <lineage>
        <taxon>Bacteria</taxon>
        <taxon>Pseudomonadati</taxon>
        <taxon>Chlamydiota</taxon>
        <taxon>Chlamydiia</taxon>
        <taxon>Parachlamydiales</taxon>
        <taxon>Candidatus Criblamydiaceae</taxon>
        <taxon>Candidatus Criblamydia</taxon>
    </lineage>
</organism>
<feature type="transmembrane region" description="Helical" evidence="1">
    <location>
        <begin position="7"/>
        <end position="29"/>
    </location>
</feature>
<keyword evidence="1" id="KW-1133">Transmembrane helix</keyword>
<dbReference type="InterPro" id="IPR010390">
    <property type="entry name" value="ABC-2_transporter-like"/>
</dbReference>
<keyword evidence="1" id="KW-0472">Membrane</keyword>
<evidence type="ECO:0000256" key="1">
    <source>
        <dbReference type="SAM" id="Phobius"/>
    </source>
</evidence>
<feature type="transmembrane region" description="Helical" evidence="1">
    <location>
        <begin position="103"/>
        <end position="122"/>
    </location>
</feature>
<dbReference type="RefSeq" id="WP_053331687.1">
    <property type="nucleotide sequence ID" value="NZ_CCEJ010000001.1"/>
</dbReference>
<dbReference type="PANTHER" id="PTHR36833">
    <property type="entry name" value="SLR0610 PROTEIN-RELATED"/>
    <property type="match status" value="1"/>
</dbReference>
<reference evidence="2" key="2">
    <citation type="submission" date="2014-09" db="EMBL/GenBank/DDBJ databases">
        <title>Criblamydia sequanensis harbors a mega-plasmid encoding arsenite resistance.</title>
        <authorList>
            <person name="Bertelli C."/>
            <person name="Goesmann A."/>
            <person name="Greub G."/>
        </authorList>
    </citation>
    <scope>NUCLEOTIDE SEQUENCE [LARGE SCALE GENOMIC DNA]</scope>
    <source>
        <strain evidence="2">CRIB-18</strain>
    </source>
</reference>
<sequence>MQHKASFFMLAIAHFLSTFVEIFGIWVLFDRFKSLGGWTLAEMSLIYGVMHMGFATAEAFARGFDTFSTLVKKGDFDRILLRPLGTLFQIATRDVQMMRIGRFLQGLAVLSWGFWQLDLSFFSSASLVVLFATIGTTALFYGLFVIQATLSFWTTETLELMNITTYGGMETGQYPINIYNTPFRLFFTFIIPLAAVGYYPILAALRLEGIYFWFGAMAPIAGIAFLLFAIKLWDFGVTRYRSTGN</sequence>